<dbReference type="Pfam" id="PF02668">
    <property type="entry name" value="TauD"/>
    <property type="match status" value="1"/>
</dbReference>
<reference evidence="7" key="1">
    <citation type="submission" date="2018-05" db="EMBL/GenBank/DDBJ databases">
        <authorList>
            <person name="Lanie J.A."/>
            <person name="Ng W.-L."/>
            <person name="Kazmierczak K.M."/>
            <person name="Andrzejewski T.M."/>
            <person name="Davidsen T.M."/>
            <person name="Wayne K.J."/>
            <person name="Tettelin H."/>
            <person name="Glass J.I."/>
            <person name="Rusch D."/>
            <person name="Podicherti R."/>
            <person name="Tsui H.-C.T."/>
            <person name="Winkler M.E."/>
        </authorList>
    </citation>
    <scope>NUCLEOTIDE SEQUENCE</scope>
</reference>
<dbReference type="Gene3D" id="3.60.130.10">
    <property type="entry name" value="Clavaminate synthase-like"/>
    <property type="match status" value="1"/>
</dbReference>
<gene>
    <name evidence="7" type="ORF">METZ01_LOCUS262</name>
</gene>
<dbReference type="InterPro" id="IPR042098">
    <property type="entry name" value="TauD-like_sf"/>
</dbReference>
<evidence type="ECO:0000256" key="1">
    <source>
        <dbReference type="ARBA" id="ARBA00005896"/>
    </source>
</evidence>
<sequence length="295" mass="34239">MYWVVFEASLEDTVMKFQTFDIEPSSVLGAEIRNVDLCKSLSKETLKEIKEAWLEYQVLFFRDQDLSPEEHIAFAKNFGELQGPGYMPTHPDFPNIYVQEYPGLYEGIVTDVDWHIDASFMEKPLKGAILHALDVPEIGGDTAWINLYLAFDSLSKPMQMFCSKLTAVHDNFHKNLNNVLDKYGSKGFEMARKATPPRKHPLVCTHPETGRKCLYYSELLISHFEELTEEENKGLINFLKRHISKPEFYYRFKWEKNSVAFWDNRCTAHRGIFDFGQSHRLMHRVAIQGESVPSK</sequence>
<dbReference type="PANTHER" id="PTHR30468:SF1">
    <property type="entry name" value="ALPHA-KETOGLUTARATE-DEPENDENT SULFONATE DIOXYGENASE"/>
    <property type="match status" value="1"/>
</dbReference>
<dbReference type="InterPro" id="IPR051323">
    <property type="entry name" value="AtsK-like"/>
</dbReference>
<dbReference type="EMBL" id="UINC01000014">
    <property type="protein sequence ID" value="SUZ47408.1"/>
    <property type="molecule type" value="Genomic_DNA"/>
</dbReference>
<name>A0A381N147_9ZZZZ</name>
<accession>A0A381N147</accession>
<dbReference type="SUPFAM" id="SSF51197">
    <property type="entry name" value="Clavaminate synthase-like"/>
    <property type="match status" value="1"/>
</dbReference>
<evidence type="ECO:0000256" key="4">
    <source>
        <dbReference type="ARBA" id="ARBA00023002"/>
    </source>
</evidence>
<dbReference type="GO" id="GO:0046872">
    <property type="term" value="F:metal ion binding"/>
    <property type="evidence" value="ECO:0007669"/>
    <property type="project" value="UniProtKB-KW"/>
</dbReference>
<keyword evidence="2" id="KW-0479">Metal-binding</keyword>
<evidence type="ECO:0000313" key="7">
    <source>
        <dbReference type="EMBL" id="SUZ47408.1"/>
    </source>
</evidence>
<dbReference type="InterPro" id="IPR003819">
    <property type="entry name" value="TauD/TfdA-like"/>
</dbReference>
<keyword evidence="5" id="KW-0408">Iron</keyword>
<evidence type="ECO:0000256" key="2">
    <source>
        <dbReference type="ARBA" id="ARBA00022723"/>
    </source>
</evidence>
<keyword evidence="4" id="KW-0560">Oxidoreductase</keyword>
<evidence type="ECO:0000259" key="6">
    <source>
        <dbReference type="Pfam" id="PF02668"/>
    </source>
</evidence>
<proteinExistence type="inferred from homology"/>
<organism evidence="7">
    <name type="scientific">marine metagenome</name>
    <dbReference type="NCBI Taxonomy" id="408172"/>
    <lineage>
        <taxon>unclassified sequences</taxon>
        <taxon>metagenomes</taxon>
        <taxon>ecological metagenomes</taxon>
    </lineage>
</organism>
<dbReference type="GO" id="GO:0005737">
    <property type="term" value="C:cytoplasm"/>
    <property type="evidence" value="ECO:0007669"/>
    <property type="project" value="TreeGrafter"/>
</dbReference>
<evidence type="ECO:0000256" key="3">
    <source>
        <dbReference type="ARBA" id="ARBA00022964"/>
    </source>
</evidence>
<comment type="similarity">
    <text evidence="1">Belongs to the TfdA dioxygenase family.</text>
</comment>
<protein>
    <recommendedName>
        <fullName evidence="6">TauD/TfdA-like domain-containing protein</fullName>
    </recommendedName>
</protein>
<evidence type="ECO:0000256" key="5">
    <source>
        <dbReference type="ARBA" id="ARBA00023004"/>
    </source>
</evidence>
<dbReference type="GO" id="GO:0016706">
    <property type="term" value="F:2-oxoglutarate-dependent dioxygenase activity"/>
    <property type="evidence" value="ECO:0007669"/>
    <property type="project" value="TreeGrafter"/>
</dbReference>
<dbReference type="AlphaFoldDB" id="A0A381N147"/>
<feature type="domain" description="TauD/TfdA-like" evidence="6">
    <location>
        <begin position="23"/>
        <end position="285"/>
    </location>
</feature>
<keyword evidence="3" id="KW-0223">Dioxygenase</keyword>
<dbReference type="PANTHER" id="PTHR30468">
    <property type="entry name" value="ALPHA-KETOGLUTARATE-DEPENDENT SULFONATE DIOXYGENASE"/>
    <property type="match status" value="1"/>
</dbReference>